<organism evidence="4 5">
    <name type="scientific">Paspalum notatum var. saurae</name>
    <dbReference type="NCBI Taxonomy" id="547442"/>
    <lineage>
        <taxon>Eukaryota</taxon>
        <taxon>Viridiplantae</taxon>
        <taxon>Streptophyta</taxon>
        <taxon>Embryophyta</taxon>
        <taxon>Tracheophyta</taxon>
        <taxon>Spermatophyta</taxon>
        <taxon>Magnoliopsida</taxon>
        <taxon>Liliopsida</taxon>
        <taxon>Poales</taxon>
        <taxon>Poaceae</taxon>
        <taxon>PACMAD clade</taxon>
        <taxon>Panicoideae</taxon>
        <taxon>Andropogonodae</taxon>
        <taxon>Paspaleae</taxon>
        <taxon>Paspalinae</taxon>
        <taxon>Paspalum</taxon>
    </lineage>
</organism>
<dbReference type="SUPFAM" id="SSF53335">
    <property type="entry name" value="S-adenosyl-L-methionine-dependent methyltransferases"/>
    <property type="match status" value="1"/>
</dbReference>
<proteinExistence type="inferred from homology"/>
<dbReference type="InterPro" id="IPR005299">
    <property type="entry name" value="MeTrfase_7"/>
</dbReference>
<reference evidence="4 5" key="1">
    <citation type="submission" date="2024-02" db="EMBL/GenBank/DDBJ databases">
        <title>High-quality chromosome-scale genome assembly of Pensacola bahiagrass (Paspalum notatum Flugge var. saurae).</title>
        <authorList>
            <person name="Vega J.M."/>
            <person name="Podio M."/>
            <person name="Orjuela J."/>
            <person name="Siena L.A."/>
            <person name="Pessino S.C."/>
            <person name="Combes M.C."/>
            <person name="Mariac C."/>
            <person name="Albertini E."/>
            <person name="Pupilli F."/>
            <person name="Ortiz J.P.A."/>
            <person name="Leblanc O."/>
        </authorList>
    </citation>
    <scope>NUCLEOTIDE SEQUENCE [LARGE SCALE GENOMIC DNA]</scope>
    <source>
        <strain evidence="4">R1</strain>
        <tissue evidence="4">Leaf</tissue>
    </source>
</reference>
<dbReference type="Gene3D" id="3.40.50.150">
    <property type="entry name" value="Vaccinia Virus protein VP39"/>
    <property type="match status" value="1"/>
</dbReference>
<sequence length="214" mass="24665">MLVEQFKKSWGGNQKDEAPPPWYMCGLPGSYYTRLFPCQSVHLFHSLFCLHWRSHAPEALEGTRKTCLDKGEIYITKTMSPSIVKSFQQLFQKDFSLFLKLRYEELVFGGQMVLTFIGRKHEDVFCGESNHHFYGLLAQSLQSMVEKGLLEKEKLESFYLPSIGEVVALVEQSGLFNMDHCKQFELNWDPYDDSESEDVVHDSIRSGKNVAMCV</sequence>
<keyword evidence="3" id="KW-0460">Magnesium</keyword>
<dbReference type="PANTHER" id="PTHR31009">
    <property type="entry name" value="S-ADENOSYL-L-METHIONINE:CARBOXYL METHYLTRANSFERASE FAMILY PROTEIN"/>
    <property type="match status" value="1"/>
</dbReference>
<accession>A0AAQ3X1P3</accession>
<protein>
    <submittedName>
        <fullName evidence="4">Uncharacterized protein</fullName>
    </submittedName>
</protein>
<dbReference type="InterPro" id="IPR029063">
    <property type="entry name" value="SAM-dependent_MTases_sf"/>
</dbReference>
<dbReference type="Proteomes" id="UP001341281">
    <property type="component" value="Chromosome 06"/>
</dbReference>
<comment type="similarity">
    <text evidence="1">Belongs to the methyltransferase superfamily. Type-7 methyltransferase family. SABATH subfamily.</text>
</comment>
<dbReference type="InterPro" id="IPR042086">
    <property type="entry name" value="MeTrfase_capping"/>
</dbReference>
<evidence type="ECO:0000256" key="2">
    <source>
        <dbReference type="ARBA" id="ARBA00022723"/>
    </source>
</evidence>
<dbReference type="Pfam" id="PF03492">
    <property type="entry name" value="Methyltransf_7"/>
    <property type="match status" value="1"/>
</dbReference>
<name>A0AAQ3X1P3_PASNO</name>
<evidence type="ECO:0000256" key="1">
    <source>
        <dbReference type="ARBA" id="ARBA00008908"/>
    </source>
</evidence>
<gene>
    <name evidence="4" type="ORF">U9M48_029113</name>
</gene>
<dbReference type="EMBL" id="CP144750">
    <property type="protein sequence ID" value="WVZ81771.1"/>
    <property type="molecule type" value="Genomic_DNA"/>
</dbReference>
<dbReference type="AlphaFoldDB" id="A0AAQ3X1P3"/>
<evidence type="ECO:0000313" key="5">
    <source>
        <dbReference type="Proteomes" id="UP001341281"/>
    </source>
</evidence>
<keyword evidence="2" id="KW-0479">Metal-binding</keyword>
<evidence type="ECO:0000256" key="3">
    <source>
        <dbReference type="ARBA" id="ARBA00022842"/>
    </source>
</evidence>
<dbReference type="Gene3D" id="1.10.1200.270">
    <property type="entry name" value="Methyltransferase, alpha-helical capping domain"/>
    <property type="match status" value="1"/>
</dbReference>
<dbReference type="GO" id="GO:0008168">
    <property type="term" value="F:methyltransferase activity"/>
    <property type="evidence" value="ECO:0007669"/>
    <property type="project" value="InterPro"/>
</dbReference>
<evidence type="ECO:0000313" key="4">
    <source>
        <dbReference type="EMBL" id="WVZ81771.1"/>
    </source>
</evidence>
<keyword evidence="5" id="KW-1185">Reference proteome</keyword>
<dbReference type="GO" id="GO:0046872">
    <property type="term" value="F:metal ion binding"/>
    <property type="evidence" value="ECO:0007669"/>
    <property type="project" value="UniProtKB-KW"/>
</dbReference>